<keyword evidence="5 13" id="KW-0436">Ligase</keyword>
<organism evidence="16 17">
    <name type="scientific">Ruminococcus champanellensis (strain DSM 18848 / JCM 17042 / KCTC 15320 / 18P13)</name>
    <dbReference type="NCBI Taxonomy" id="213810"/>
    <lineage>
        <taxon>Bacteria</taxon>
        <taxon>Bacillati</taxon>
        <taxon>Bacillota</taxon>
        <taxon>Clostridia</taxon>
        <taxon>Eubacteriales</taxon>
        <taxon>Oscillospiraceae</taxon>
        <taxon>Ruminococcus</taxon>
    </lineage>
</organism>
<keyword evidence="13" id="KW-0275">Fatty acid biosynthesis</keyword>
<feature type="domain" description="Biotin carboxylation" evidence="15">
    <location>
        <begin position="1"/>
        <end position="445"/>
    </location>
</feature>
<keyword evidence="10 13" id="KW-0092">Biotin</keyword>
<dbReference type="HOGENOM" id="CLU_000395_3_2_9"/>
<dbReference type="InterPro" id="IPR005482">
    <property type="entry name" value="Biotin_COase_C"/>
</dbReference>
<evidence type="ECO:0000313" key="17">
    <source>
        <dbReference type="Proteomes" id="UP000007054"/>
    </source>
</evidence>
<dbReference type="AlphaFoldDB" id="D4LFF0"/>
<comment type="pathway">
    <text evidence="2 13">Lipid metabolism; malonyl-CoA biosynthesis; malonyl-CoA from acetyl-CoA: step 1/1.</text>
</comment>
<evidence type="ECO:0000256" key="10">
    <source>
        <dbReference type="ARBA" id="ARBA00023267"/>
    </source>
</evidence>
<evidence type="ECO:0000256" key="5">
    <source>
        <dbReference type="ARBA" id="ARBA00022598"/>
    </source>
</evidence>
<dbReference type="GO" id="GO:0006633">
    <property type="term" value="P:fatty acid biosynthetic process"/>
    <property type="evidence" value="ECO:0007669"/>
    <property type="project" value="UniProtKB-KW"/>
</dbReference>
<keyword evidence="17" id="KW-1185">Reference proteome</keyword>
<dbReference type="SUPFAM" id="SSF56059">
    <property type="entry name" value="Glutathione synthetase ATP-binding domain-like"/>
    <property type="match status" value="1"/>
</dbReference>
<dbReference type="EMBL" id="FP929052">
    <property type="protein sequence ID" value="CBL18345.1"/>
    <property type="molecule type" value="Genomic_DNA"/>
</dbReference>
<reference evidence="16" key="2">
    <citation type="submission" date="2010-03" db="EMBL/GenBank/DDBJ databases">
        <authorList>
            <person name="Pajon A."/>
        </authorList>
    </citation>
    <scope>NUCLEOTIDE SEQUENCE</scope>
    <source>
        <strain evidence="16">Type strain: 18P13</strain>
    </source>
</reference>
<keyword evidence="6" id="KW-0479">Metal-binding</keyword>
<keyword evidence="9" id="KW-0460">Magnesium</keyword>
<dbReference type="InterPro" id="IPR011054">
    <property type="entry name" value="Rudment_hybrid_motif"/>
</dbReference>
<proteinExistence type="predicted"/>
<dbReference type="GeneID" id="83156998"/>
<evidence type="ECO:0000256" key="1">
    <source>
        <dbReference type="ARBA" id="ARBA00003761"/>
    </source>
</evidence>
<dbReference type="GO" id="GO:0046872">
    <property type="term" value="F:metal ion binding"/>
    <property type="evidence" value="ECO:0007669"/>
    <property type="project" value="UniProtKB-KW"/>
</dbReference>
<dbReference type="SMART" id="SM00878">
    <property type="entry name" value="Biotin_carb_C"/>
    <property type="match status" value="1"/>
</dbReference>
<evidence type="ECO:0000256" key="9">
    <source>
        <dbReference type="ARBA" id="ARBA00022842"/>
    </source>
</evidence>
<comment type="function">
    <text evidence="1 13">This protein is a component of the acetyl coenzyme A carboxylase complex; first, biotin carboxylase catalyzes the carboxylation of the carrier protein and then the transcarboxylase transfers the carboxyl group to form malonyl-CoA.</text>
</comment>
<dbReference type="KEGG" id="rch:RUM_23530"/>
<evidence type="ECO:0000256" key="11">
    <source>
        <dbReference type="ARBA" id="ARBA00048600"/>
    </source>
</evidence>
<comment type="subunit">
    <text evidence="3 13">Acetyl-CoA carboxylase is a heterohexamer of biotin carboxyl carrier protein, biotin carboxylase and the two subunits of carboxyl transferase in a 2:2 complex.</text>
</comment>
<dbReference type="FunFam" id="3.30.1490.20:FF:000003">
    <property type="entry name" value="acetyl-CoA carboxylase isoform X1"/>
    <property type="match status" value="1"/>
</dbReference>
<dbReference type="InterPro" id="IPR011764">
    <property type="entry name" value="Biotin_carboxylation_dom"/>
</dbReference>
<sequence>MLKKVLIANRGEIAVRIIRACRELGIRCVAVYSTADRHALHVQLADQAVCIGKPAARDSYLKADALLTAARITGCDAVHPGFGFLSEDADFARQCREAGLIFVGPSPEAITLLGDKARAKQTMQAAGVPVIPGSDGIVADLASAKEIAAKIGYPLLIKASAGGGGRGIRPVYREEELESQMRTASEEAASCFGCADVYMERLLLHPRHVEVQILADSQGNVVHLGERDCSMQRRKQKLMEESPCAILSPALRQQMGDAAVRAAKQCGFTNAGTVEFLTDGKEFFFMEMNTRIQVEHPVTEAVTGIDLVQAQLRIAAGEPLGFTQSDVQIRGHAIECRILAENPAENFRPCPGVIQGLYMPGGPGVRVDSAIYQGCQIPPFYDSMLAKLIVHAPTRAQAIAKMNWALAEFLVDGVDTNIDMQLELIRSDAFRSGTYDTGYLAELEKKGGAGNA</sequence>
<name>D4LFF0_RUMC1</name>
<dbReference type="Gene3D" id="3.30.470.20">
    <property type="entry name" value="ATP-grasp fold, B domain"/>
    <property type="match status" value="1"/>
</dbReference>
<evidence type="ECO:0000259" key="14">
    <source>
        <dbReference type="PROSITE" id="PS50975"/>
    </source>
</evidence>
<dbReference type="InterPro" id="IPR051602">
    <property type="entry name" value="ACC_Biotin_Carboxylase"/>
</dbReference>
<dbReference type="PATRIC" id="fig|213810.4.peg.2244"/>
<evidence type="ECO:0000256" key="6">
    <source>
        <dbReference type="ARBA" id="ARBA00022723"/>
    </source>
</evidence>
<keyword evidence="13" id="KW-0276">Fatty acid metabolism</keyword>
<dbReference type="Proteomes" id="UP000007054">
    <property type="component" value="Chromosome"/>
</dbReference>
<dbReference type="NCBIfam" id="TIGR00514">
    <property type="entry name" value="accC"/>
    <property type="match status" value="1"/>
</dbReference>
<evidence type="ECO:0000313" key="16">
    <source>
        <dbReference type="EMBL" id="CBL18345.1"/>
    </source>
</evidence>
<dbReference type="RefSeq" id="WP_015559251.1">
    <property type="nucleotide sequence ID" value="NC_021039.1"/>
</dbReference>
<dbReference type="InterPro" id="IPR004549">
    <property type="entry name" value="Acetyl_CoA_COase_biotin_COase"/>
</dbReference>
<accession>D4LFF0</accession>
<dbReference type="InterPro" id="IPR011761">
    <property type="entry name" value="ATP-grasp"/>
</dbReference>
<dbReference type="PROSITE" id="PS00867">
    <property type="entry name" value="CPSASE_2"/>
    <property type="match status" value="1"/>
</dbReference>
<evidence type="ECO:0000256" key="2">
    <source>
        <dbReference type="ARBA" id="ARBA00004956"/>
    </source>
</evidence>
<keyword evidence="13" id="KW-0444">Lipid biosynthesis</keyword>
<evidence type="ECO:0000256" key="13">
    <source>
        <dbReference type="RuleBase" id="RU365063"/>
    </source>
</evidence>
<dbReference type="SUPFAM" id="SSF52440">
    <property type="entry name" value="PreATP-grasp domain"/>
    <property type="match status" value="1"/>
</dbReference>
<evidence type="ECO:0000256" key="12">
    <source>
        <dbReference type="PROSITE-ProRule" id="PRU00409"/>
    </source>
</evidence>
<comment type="catalytic activity">
    <reaction evidence="11 13">
        <text>N(6)-biotinyl-L-lysyl-[protein] + hydrogencarbonate + ATP = N(6)-carboxybiotinyl-L-lysyl-[protein] + ADP + phosphate + H(+)</text>
        <dbReference type="Rhea" id="RHEA:13501"/>
        <dbReference type="Rhea" id="RHEA-COMP:10505"/>
        <dbReference type="Rhea" id="RHEA-COMP:10506"/>
        <dbReference type="ChEBI" id="CHEBI:15378"/>
        <dbReference type="ChEBI" id="CHEBI:17544"/>
        <dbReference type="ChEBI" id="CHEBI:30616"/>
        <dbReference type="ChEBI" id="CHEBI:43474"/>
        <dbReference type="ChEBI" id="CHEBI:83144"/>
        <dbReference type="ChEBI" id="CHEBI:83145"/>
        <dbReference type="ChEBI" id="CHEBI:456216"/>
        <dbReference type="EC" id="6.3.4.14"/>
    </reaction>
</comment>
<dbReference type="Pfam" id="PF02785">
    <property type="entry name" value="Biotin_carb_C"/>
    <property type="match status" value="1"/>
</dbReference>
<keyword evidence="8 12" id="KW-0067">ATP-binding</keyword>
<protein>
    <recommendedName>
        <fullName evidence="4 13">Biotin carboxylase</fullName>
        <ecNumber evidence="4 13">6.3.4.14</ecNumber>
    </recommendedName>
    <alternativeName>
        <fullName evidence="13">Acetyl-coenzyme A carboxylase biotin carboxylase subunit A</fullName>
    </alternativeName>
</protein>
<dbReference type="NCBIfam" id="NF006367">
    <property type="entry name" value="PRK08591.1"/>
    <property type="match status" value="1"/>
</dbReference>
<dbReference type="GO" id="GO:0004075">
    <property type="term" value="F:biotin carboxylase activity"/>
    <property type="evidence" value="ECO:0007669"/>
    <property type="project" value="UniProtKB-EC"/>
</dbReference>
<dbReference type="PANTHER" id="PTHR48095">
    <property type="entry name" value="PYRUVATE CARBOXYLASE SUBUNIT A"/>
    <property type="match status" value="1"/>
</dbReference>
<gene>
    <name evidence="16" type="ordered locus">RUM_23530</name>
</gene>
<dbReference type="Pfam" id="PF02786">
    <property type="entry name" value="CPSase_L_D2"/>
    <property type="match status" value="1"/>
</dbReference>
<dbReference type="PANTHER" id="PTHR48095:SF2">
    <property type="entry name" value="BIOTIN CARBOXYLASE, CHLOROPLASTIC"/>
    <property type="match status" value="1"/>
</dbReference>
<evidence type="ECO:0000256" key="8">
    <source>
        <dbReference type="ARBA" id="ARBA00022840"/>
    </source>
</evidence>
<dbReference type="InterPro" id="IPR005481">
    <property type="entry name" value="BC-like_N"/>
</dbReference>
<dbReference type="InterPro" id="IPR016185">
    <property type="entry name" value="PreATP-grasp_dom_sf"/>
</dbReference>
<evidence type="ECO:0000256" key="7">
    <source>
        <dbReference type="ARBA" id="ARBA00022741"/>
    </source>
</evidence>
<evidence type="ECO:0000259" key="15">
    <source>
        <dbReference type="PROSITE" id="PS50979"/>
    </source>
</evidence>
<dbReference type="STRING" id="213810.RUM_23530"/>
<dbReference type="EC" id="6.3.4.14" evidence="4 13"/>
<dbReference type="InterPro" id="IPR005479">
    <property type="entry name" value="CPAse_ATP-bd"/>
</dbReference>
<dbReference type="PROSITE" id="PS00866">
    <property type="entry name" value="CPSASE_1"/>
    <property type="match status" value="1"/>
</dbReference>
<feature type="domain" description="ATP-grasp" evidence="14">
    <location>
        <begin position="120"/>
        <end position="316"/>
    </location>
</feature>
<keyword evidence="13" id="KW-0443">Lipid metabolism</keyword>
<dbReference type="UniPathway" id="UPA00655">
    <property type="reaction ID" value="UER00711"/>
</dbReference>
<dbReference type="SUPFAM" id="SSF51246">
    <property type="entry name" value="Rudiment single hybrid motif"/>
    <property type="match status" value="1"/>
</dbReference>
<reference evidence="16" key="1">
    <citation type="submission" date="2010-03" db="EMBL/GenBank/DDBJ databases">
        <title>The genome sequence of Ruminococcus sp. 18P13.</title>
        <authorList>
            <consortium name="metaHIT consortium -- http://www.metahit.eu/"/>
            <person name="Pajon A."/>
            <person name="Turner K."/>
            <person name="Parkhill J."/>
            <person name="Bernalier A."/>
        </authorList>
    </citation>
    <scope>NUCLEOTIDE SEQUENCE [LARGE SCALE GENOMIC DNA]</scope>
    <source>
        <strain evidence="16">Type strain: 18P13</strain>
    </source>
</reference>
<dbReference type="BioCyc" id="RCHA213810:RUM_RS11445-MONOMER"/>
<dbReference type="GO" id="GO:2001295">
    <property type="term" value="P:malonyl-CoA biosynthetic process"/>
    <property type="evidence" value="ECO:0007669"/>
    <property type="project" value="UniProtKB-UniPathway"/>
</dbReference>
<keyword evidence="7 12" id="KW-0547">Nucleotide-binding</keyword>
<evidence type="ECO:0000256" key="4">
    <source>
        <dbReference type="ARBA" id="ARBA00013263"/>
    </source>
</evidence>
<dbReference type="Pfam" id="PF00289">
    <property type="entry name" value="Biotin_carb_N"/>
    <property type="match status" value="1"/>
</dbReference>
<dbReference type="PROSITE" id="PS50975">
    <property type="entry name" value="ATP_GRASP"/>
    <property type="match status" value="1"/>
</dbReference>
<dbReference type="FunFam" id="3.40.50.20:FF:000010">
    <property type="entry name" value="Propionyl-CoA carboxylase subunit alpha"/>
    <property type="match status" value="1"/>
</dbReference>
<dbReference type="PROSITE" id="PS50979">
    <property type="entry name" value="BC"/>
    <property type="match status" value="1"/>
</dbReference>
<evidence type="ECO:0000256" key="3">
    <source>
        <dbReference type="ARBA" id="ARBA00011750"/>
    </source>
</evidence>
<dbReference type="GO" id="GO:0005524">
    <property type="term" value="F:ATP binding"/>
    <property type="evidence" value="ECO:0007669"/>
    <property type="project" value="UniProtKB-UniRule"/>
</dbReference>